<dbReference type="EMBL" id="CP015230">
    <property type="protein sequence ID" value="ANP41696.1"/>
    <property type="molecule type" value="Genomic_DNA"/>
</dbReference>
<dbReference type="Proteomes" id="UP000013243">
    <property type="component" value="Chromosome"/>
</dbReference>
<dbReference type="KEGG" id="rmb:K529_013030"/>
<protein>
    <submittedName>
        <fullName evidence="1">Uncharacterized protein</fullName>
    </submittedName>
</protein>
<proteinExistence type="predicted"/>
<evidence type="ECO:0000313" key="1">
    <source>
        <dbReference type="EMBL" id="ANP41696.1"/>
    </source>
</evidence>
<reference evidence="1 2" key="1">
    <citation type="journal article" date="2016" name="ISME J.">
        <title>Global occurrence and heterogeneity of the Roseobacter-clade species Ruegeria mobilis.</title>
        <authorList>
            <person name="Sonnenschein E."/>
            <person name="Gram L."/>
        </authorList>
    </citation>
    <scope>NUCLEOTIDE SEQUENCE [LARGE SCALE GENOMIC DNA]</scope>
    <source>
        <strain evidence="1 2">F1926</strain>
    </source>
</reference>
<evidence type="ECO:0000313" key="2">
    <source>
        <dbReference type="Proteomes" id="UP000013243"/>
    </source>
</evidence>
<organism evidence="1 2">
    <name type="scientific">Tritonibacter mobilis F1926</name>
    <dbReference type="NCBI Taxonomy" id="1265309"/>
    <lineage>
        <taxon>Bacteria</taxon>
        <taxon>Pseudomonadati</taxon>
        <taxon>Pseudomonadota</taxon>
        <taxon>Alphaproteobacteria</taxon>
        <taxon>Rhodobacterales</taxon>
        <taxon>Paracoccaceae</taxon>
        <taxon>Tritonibacter</taxon>
    </lineage>
</organism>
<dbReference type="AlphaFoldDB" id="A0A1B1A590"/>
<accession>A0A1B1A590</accession>
<sequence>MSTFAGQALQRSVHMLRASFISNPDLIISQVSGEIDPGLMTDLKLEDEIPALLSRSLATASCLEDEFWKIGFFDPMTNIWIVSEFGNNGPEATRMGVGIDQADNSPSWWPFFTNSTTPTSSALQKSALLQLADFSMTFGQSDCAPLDSMNNRFFAGRAAAQLVGIAAEWPEVPKGHHEGASKMLSTLIGKREAEGWLPWRAVPGPDGESWLVPFYSKENPEEVILTSWGSAGQGQVSMVDALPIVFKDVLSGKFEENAE</sequence>
<dbReference type="STRING" id="1265309.K529_013030"/>
<name>A0A1B1A590_9RHOB</name>
<gene>
    <name evidence="1" type="ORF">K529_013030</name>
</gene>